<protein>
    <submittedName>
        <fullName evidence="1">Uncharacterized protein</fullName>
    </submittedName>
</protein>
<reference evidence="2" key="1">
    <citation type="journal article" date="2023" name="Front. Plant Sci.">
        <title>Chromosomal-level genome assembly of Melastoma candidum provides insights into trichome evolution.</title>
        <authorList>
            <person name="Zhong Y."/>
            <person name="Wu W."/>
            <person name="Sun C."/>
            <person name="Zou P."/>
            <person name="Liu Y."/>
            <person name="Dai S."/>
            <person name="Zhou R."/>
        </authorList>
    </citation>
    <scope>NUCLEOTIDE SEQUENCE [LARGE SCALE GENOMIC DNA]</scope>
</reference>
<name>A0ACB9QBQ0_9MYRT</name>
<sequence>MPRLELVSFAEVHLLLLLLFRARGIPFSLKMDRRRIRDWAGLPGELLHLVLDKLESHRDYVSFYQVCKPWLSIVREREEEEFLSLRPHLLFTVPYLDDFIPTWLLHSVFNFDTYHLELTSTQFKYACGCSHGWFAWIDPDNHLFLRDPFSARTIPLPPLQLESGSTVSKIVLSRSPGSAPLDCLVVAIYGKHDRLAFTKLGSGSWTCLDPSLKSFTDVMFDADRVFAVDKCAQLVSFDPQFGLPYVGADKVQVVVPNCMESASDVYIVRSCRSSAVLMVRWPGFGYEIQVFKLVEVDKRFLWLEVKSLEDEILFVGHRHSVSLSCLGILSALPNQVHLIRPRVGWCPLTPVLHHVLGEWPRKSGSSIRPPPKLQKLFCLSDNF</sequence>
<accession>A0ACB9QBQ0</accession>
<evidence type="ECO:0000313" key="2">
    <source>
        <dbReference type="Proteomes" id="UP001057402"/>
    </source>
</evidence>
<gene>
    <name evidence="1" type="ORF">MLD38_019990</name>
</gene>
<comment type="caution">
    <text evidence="1">The sequence shown here is derived from an EMBL/GenBank/DDBJ whole genome shotgun (WGS) entry which is preliminary data.</text>
</comment>
<organism evidence="1 2">
    <name type="scientific">Melastoma candidum</name>
    <dbReference type="NCBI Taxonomy" id="119954"/>
    <lineage>
        <taxon>Eukaryota</taxon>
        <taxon>Viridiplantae</taxon>
        <taxon>Streptophyta</taxon>
        <taxon>Embryophyta</taxon>
        <taxon>Tracheophyta</taxon>
        <taxon>Spermatophyta</taxon>
        <taxon>Magnoliopsida</taxon>
        <taxon>eudicotyledons</taxon>
        <taxon>Gunneridae</taxon>
        <taxon>Pentapetalae</taxon>
        <taxon>rosids</taxon>
        <taxon>malvids</taxon>
        <taxon>Myrtales</taxon>
        <taxon>Melastomataceae</taxon>
        <taxon>Melastomatoideae</taxon>
        <taxon>Melastomateae</taxon>
        <taxon>Melastoma</taxon>
    </lineage>
</organism>
<dbReference type="Proteomes" id="UP001057402">
    <property type="component" value="Chromosome 6"/>
</dbReference>
<proteinExistence type="predicted"/>
<keyword evidence="2" id="KW-1185">Reference proteome</keyword>
<dbReference type="EMBL" id="CM042885">
    <property type="protein sequence ID" value="KAI4363821.1"/>
    <property type="molecule type" value="Genomic_DNA"/>
</dbReference>
<evidence type="ECO:0000313" key="1">
    <source>
        <dbReference type="EMBL" id="KAI4363821.1"/>
    </source>
</evidence>